<keyword evidence="1" id="KW-0472">Membrane</keyword>
<evidence type="ECO:0000313" key="2">
    <source>
        <dbReference type="EMBL" id="HDX32896.1"/>
    </source>
</evidence>
<feature type="transmembrane region" description="Helical" evidence="1">
    <location>
        <begin position="32"/>
        <end position="54"/>
    </location>
</feature>
<keyword evidence="1" id="KW-1133">Transmembrane helix</keyword>
<reference evidence="2" key="1">
    <citation type="journal article" date="2020" name="mSystems">
        <title>Genome- and Community-Level Interaction Insights into Carbon Utilization and Element Cycling Functions of Hydrothermarchaeota in Hydrothermal Sediment.</title>
        <authorList>
            <person name="Zhou Z."/>
            <person name="Liu Y."/>
            <person name="Xu W."/>
            <person name="Pan J."/>
            <person name="Luo Z.H."/>
            <person name="Li M."/>
        </authorList>
    </citation>
    <scope>NUCLEOTIDE SEQUENCE [LARGE SCALE GENOMIC DNA]</scope>
    <source>
        <strain evidence="2">SpSt-289</strain>
    </source>
</reference>
<dbReference type="EMBL" id="DSMG01000165">
    <property type="protein sequence ID" value="HDX32896.1"/>
    <property type="molecule type" value="Genomic_DNA"/>
</dbReference>
<comment type="caution">
    <text evidence="2">The sequence shown here is derived from an EMBL/GenBank/DDBJ whole genome shotgun (WGS) entry which is preliminary data.</text>
</comment>
<name>A0A7C1FIU7_9CHLR</name>
<gene>
    <name evidence="2" type="ORF">ENQ20_15615</name>
</gene>
<keyword evidence="1" id="KW-0812">Transmembrane</keyword>
<sequence length="64" mass="6645">MKIGFGFGLIGLLLTIIGIARGQVPLAPLNIIIALVIGGGVWFIVAWAVASAAVDVERDVEAEE</sequence>
<proteinExistence type="predicted"/>
<protein>
    <submittedName>
        <fullName evidence="2">Uncharacterized protein</fullName>
    </submittedName>
</protein>
<accession>A0A7C1FIU7</accession>
<dbReference type="AlphaFoldDB" id="A0A7C1FIU7"/>
<evidence type="ECO:0000256" key="1">
    <source>
        <dbReference type="SAM" id="Phobius"/>
    </source>
</evidence>
<organism evidence="2">
    <name type="scientific">Caldilinea aerophila</name>
    <dbReference type="NCBI Taxonomy" id="133453"/>
    <lineage>
        <taxon>Bacteria</taxon>
        <taxon>Bacillati</taxon>
        <taxon>Chloroflexota</taxon>
        <taxon>Caldilineae</taxon>
        <taxon>Caldilineales</taxon>
        <taxon>Caldilineaceae</taxon>
        <taxon>Caldilinea</taxon>
    </lineage>
</organism>